<evidence type="ECO:0000256" key="1">
    <source>
        <dbReference type="SAM" id="MobiDB-lite"/>
    </source>
</evidence>
<evidence type="ECO:0000313" key="3">
    <source>
        <dbReference type="Proteomes" id="UP001338125"/>
    </source>
</evidence>
<accession>A0ABR0SQJ6</accession>
<protein>
    <submittedName>
        <fullName evidence="2">Uncharacterized protein</fullName>
    </submittedName>
</protein>
<gene>
    <name evidence="2" type="ORF">PT974_04925</name>
</gene>
<keyword evidence="3" id="KW-1185">Reference proteome</keyword>
<evidence type="ECO:0000313" key="2">
    <source>
        <dbReference type="EMBL" id="KAK5994451.1"/>
    </source>
</evidence>
<dbReference type="Proteomes" id="UP001338125">
    <property type="component" value="Unassembled WGS sequence"/>
</dbReference>
<sequence>MKENSKSSPRRSPHTTRELPAWYCRLVILTMGEDREIEPWDFDEDISELGEGEGDSDPDGLSVACECDSEDECECDFLDDEEEKQSERSYAGSDAGYYYELKDQRTVRKMELRDEKQRVQKERNSVREFESRKEQEVYAAYEAMLEAQKTGDPPPLGSIAGKTFYLYSVDHVDYCYEDFLNPSKYVEFCYISPDGEFCDPPDGEAKIHGHVYMNAGSGCDFIPFRPPNRAGRQKTRLKARGSEFETVFQFISDKYLIMTVAADSEVIVKDICKPEAAVVPDAFTFVGIHMSLEERKRWLQRDRKDR</sequence>
<name>A0ABR0SQJ6_9HYPO</name>
<proteinExistence type="predicted"/>
<reference evidence="2 3" key="1">
    <citation type="submission" date="2024-01" db="EMBL/GenBank/DDBJ databases">
        <title>Complete genome of Cladobotryum mycophilum ATHUM6906.</title>
        <authorList>
            <person name="Christinaki A.C."/>
            <person name="Myridakis A.I."/>
            <person name="Kouvelis V.N."/>
        </authorList>
    </citation>
    <scope>NUCLEOTIDE SEQUENCE [LARGE SCALE GENOMIC DNA]</scope>
    <source>
        <strain evidence="2 3">ATHUM6906</strain>
    </source>
</reference>
<organism evidence="2 3">
    <name type="scientific">Cladobotryum mycophilum</name>
    <dbReference type="NCBI Taxonomy" id="491253"/>
    <lineage>
        <taxon>Eukaryota</taxon>
        <taxon>Fungi</taxon>
        <taxon>Dikarya</taxon>
        <taxon>Ascomycota</taxon>
        <taxon>Pezizomycotina</taxon>
        <taxon>Sordariomycetes</taxon>
        <taxon>Hypocreomycetidae</taxon>
        <taxon>Hypocreales</taxon>
        <taxon>Hypocreaceae</taxon>
        <taxon>Cladobotryum</taxon>
    </lineage>
</organism>
<feature type="compositionally biased region" description="Acidic residues" evidence="1">
    <location>
        <begin position="39"/>
        <end position="58"/>
    </location>
</feature>
<feature type="region of interest" description="Disordered" evidence="1">
    <location>
        <begin position="37"/>
        <end position="60"/>
    </location>
</feature>
<dbReference type="EMBL" id="JAVFKD010000010">
    <property type="protein sequence ID" value="KAK5994451.1"/>
    <property type="molecule type" value="Genomic_DNA"/>
</dbReference>
<comment type="caution">
    <text evidence="2">The sequence shown here is derived from an EMBL/GenBank/DDBJ whole genome shotgun (WGS) entry which is preliminary data.</text>
</comment>